<dbReference type="Proteomes" id="UP000274391">
    <property type="component" value="Unassembled WGS sequence"/>
</dbReference>
<reference evidence="6 7" key="1">
    <citation type="submission" date="2018-11" db="EMBL/GenBank/DDBJ databases">
        <title>YIM 102482-1 draft genome.</title>
        <authorList>
            <person name="Li G."/>
            <person name="Jiang Y."/>
        </authorList>
    </citation>
    <scope>NUCLEOTIDE SEQUENCE [LARGE SCALE GENOMIC DNA]</scope>
    <source>
        <strain evidence="6 7">YIM 102482-1</strain>
    </source>
</reference>
<dbReference type="Pfam" id="PF18085">
    <property type="entry name" value="Mak_N_cap"/>
    <property type="match status" value="1"/>
</dbReference>
<organism evidence="6 7">
    <name type="scientific">Gulosibacter macacae</name>
    <dbReference type="NCBI Taxonomy" id="2488791"/>
    <lineage>
        <taxon>Bacteria</taxon>
        <taxon>Bacillati</taxon>
        <taxon>Actinomycetota</taxon>
        <taxon>Actinomycetes</taxon>
        <taxon>Micrococcales</taxon>
        <taxon>Microbacteriaceae</taxon>
        <taxon>Gulosibacter</taxon>
    </lineage>
</organism>
<evidence type="ECO:0000256" key="3">
    <source>
        <dbReference type="ARBA" id="ARBA00022777"/>
    </source>
</evidence>
<keyword evidence="3" id="KW-0418">Kinase</keyword>
<protein>
    <recommendedName>
        <fullName evidence="5">Maltokinase N-terminal cap domain-containing protein</fullName>
    </recommendedName>
</protein>
<feature type="domain" description="Maltokinase N-terminal cap" evidence="5">
    <location>
        <begin position="20"/>
        <end position="104"/>
    </location>
</feature>
<dbReference type="OrthoDB" id="3787729at2"/>
<sequence>MAILYDAELSPTKPELLAAWLPKQSWVVEGDRTGEFEVLGAYRFDDPHGEVGLETHLVRGASGNIYQVPLSYRGAPLPDAASYLVTEMEHSQLGHRWVYDAAADPVYAPQLATAILTGGRQVEQFLAGESAPLAPTIEVRGSGEATRPPHVTLVDLDTEDTVTTIRTDALALQLRRVVGDLSDQHLRLDAVAGLDETPRTLATVLSV</sequence>
<evidence type="ECO:0000259" key="5">
    <source>
        <dbReference type="Pfam" id="PF18085"/>
    </source>
</evidence>
<evidence type="ECO:0000256" key="2">
    <source>
        <dbReference type="ARBA" id="ARBA00022741"/>
    </source>
</evidence>
<keyword evidence="7" id="KW-1185">Reference proteome</keyword>
<keyword evidence="2" id="KW-0547">Nucleotide-binding</keyword>
<proteinExistence type="predicted"/>
<comment type="caution">
    <text evidence="6">The sequence shown here is derived from an EMBL/GenBank/DDBJ whole genome shotgun (WGS) entry which is preliminary data.</text>
</comment>
<dbReference type="GO" id="GO:0016301">
    <property type="term" value="F:kinase activity"/>
    <property type="evidence" value="ECO:0007669"/>
    <property type="project" value="UniProtKB-KW"/>
</dbReference>
<dbReference type="AlphaFoldDB" id="A0A3P3VUQ8"/>
<dbReference type="GO" id="GO:0005524">
    <property type="term" value="F:ATP binding"/>
    <property type="evidence" value="ECO:0007669"/>
    <property type="project" value="UniProtKB-KW"/>
</dbReference>
<name>A0A3P3VUQ8_9MICO</name>
<dbReference type="RefSeq" id="WP_124972231.1">
    <property type="nucleotide sequence ID" value="NZ_RQVS01000008.1"/>
</dbReference>
<keyword evidence="1" id="KW-0808">Transferase</keyword>
<gene>
    <name evidence="6" type="ORF">EG850_07780</name>
</gene>
<accession>A0A3P3VUQ8</accession>
<evidence type="ECO:0000313" key="6">
    <source>
        <dbReference type="EMBL" id="RRJ86541.1"/>
    </source>
</evidence>
<evidence type="ECO:0000256" key="4">
    <source>
        <dbReference type="ARBA" id="ARBA00022840"/>
    </source>
</evidence>
<dbReference type="NCBIfam" id="NF047744">
    <property type="entry name" value="CG0192_rel"/>
    <property type="match status" value="1"/>
</dbReference>
<dbReference type="InterPro" id="IPR040999">
    <property type="entry name" value="Mak_N_cap"/>
</dbReference>
<dbReference type="EMBL" id="RQVS01000008">
    <property type="protein sequence ID" value="RRJ86541.1"/>
    <property type="molecule type" value="Genomic_DNA"/>
</dbReference>
<evidence type="ECO:0000256" key="1">
    <source>
        <dbReference type="ARBA" id="ARBA00022679"/>
    </source>
</evidence>
<keyword evidence="4" id="KW-0067">ATP-binding</keyword>
<evidence type="ECO:0000313" key="7">
    <source>
        <dbReference type="Proteomes" id="UP000274391"/>
    </source>
</evidence>